<evidence type="ECO:0000256" key="5">
    <source>
        <dbReference type="ARBA" id="ARBA00022692"/>
    </source>
</evidence>
<dbReference type="EMBL" id="CP061799">
    <property type="protein sequence ID" value="QTA79135.1"/>
    <property type="molecule type" value="Genomic_DNA"/>
</dbReference>
<evidence type="ECO:0000313" key="10">
    <source>
        <dbReference type="Proteomes" id="UP000663720"/>
    </source>
</evidence>
<dbReference type="GO" id="GO:1990281">
    <property type="term" value="C:efflux pump complex"/>
    <property type="evidence" value="ECO:0007669"/>
    <property type="project" value="TreeGrafter"/>
</dbReference>
<organism evidence="9 10">
    <name type="scientific">Desulfonema limicola</name>
    <dbReference type="NCBI Taxonomy" id="45656"/>
    <lineage>
        <taxon>Bacteria</taxon>
        <taxon>Pseudomonadati</taxon>
        <taxon>Thermodesulfobacteriota</taxon>
        <taxon>Desulfobacteria</taxon>
        <taxon>Desulfobacterales</taxon>
        <taxon>Desulfococcaceae</taxon>
        <taxon>Desulfonema</taxon>
    </lineage>
</organism>
<keyword evidence="4" id="KW-1134">Transmembrane beta strand</keyword>
<evidence type="ECO:0000256" key="7">
    <source>
        <dbReference type="ARBA" id="ARBA00023237"/>
    </source>
</evidence>
<evidence type="ECO:0000256" key="3">
    <source>
        <dbReference type="ARBA" id="ARBA00022448"/>
    </source>
</evidence>
<accession>A0A975B5G1</accession>
<keyword evidence="6" id="KW-0472">Membrane</keyword>
<dbReference type="AlphaFoldDB" id="A0A975B5G1"/>
<dbReference type="GO" id="GO:0015562">
    <property type="term" value="F:efflux transmembrane transporter activity"/>
    <property type="evidence" value="ECO:0007669"/>
    <property type="project" value="InterPro"/>
</dbReference>
<feature type="coiled-coil region" evidence="8">
    <location>
        <begin position="147"/>
        <end position="198"/>
    </location>
</feature>
<dbReference type="GO" id="GO:0009279">
    <property type="term" value="C:cell outer membrane"/>
    <property type="evidence" value="ECO:0007669"/>
    <property type="project" value="UniProtKB-SubCell"/>
</dbReference>
<evidence type="ECO:0000256" key="4">
    <source>
        <dbReference type="ARBA" id="ARBA00022452"/>
    </source>
</evidence>
<gene>
    <name evidence="9" type="ORF">dnl_13890</name>
</gene>
<sequence length="419" mass="47128">MKHIFIIILIICLLPALCFAVTREAAIQYALEKSEDIKIAYQKSENMKAGARELAAFTKPQINMIGSHMEMGDNAEENPFFETPERNISASIEASQLLYAGGRIWNSLDLEKNLYNQADLIYAFEKRDIIKNVKSAFDSVLLEQALLDILKDRLMQRRNELEDAKDLRDVGMVTSLDVRQAQLNLNVTNDELKSAQASYESALINFNLAAGRQANTDLWIPEGKLDNIPDINEILEKLMQALSGENLLDINSLKTKVEASHLNYKITQGAKLPELALVSSLKSSGEKWDNTDESWNIGLQLNWNVFDGGSIRAKTASARSELNIAKENLNKTRKGIAGTVEKISIHIKSLEERILLQKQAVKLSRENYEDARGQYRAGTITLTSLGEFNLVYAETRFILQRLYFAQRDVLTQAEALLGD</sequence>
<comment type="subcellular location">
    <subcellularLocation>
        <location evidence="1">Cell outer membrane</location>
    </subcellularLocation>
</comment>
<dbReference type="Gene3D" id="1.20.1600.10">
    <property type="entry name" value="Outer membrane efflux proteins (OEP)"/>
    <property type="match status" value="1"/>
</dbReference>
<evidence type="ECO:0000256" key="6">
    <source>
        <dbReference type="ARBA" id="ARBA00023136"/>
    </source>
</evidence>
<evidence type="ECO:0000256" key="1">
    <source>
        <dbReference type="ARBA" id="ARBA00004442"/>
    </source>
</evidence>
<keyword evidence="7" id="KW-0998">Cell outer membrane</keyword>
<dbReference type="GO" id="GO:0015288">
    <property type="term" value="F:porin activity"/>
    <property type="evidence" value="ECO:0007669"/>
    <property type="project" value="TreeGrafter"/>
</dbReference>
<dbReference type="Pfam" id="PF02321">
    <property type="entry name" value="OEP"/>
    <property type="match status" value="2"/>
</dbReference>
<keyword evidence="8" id="KW-0175">Coiled coil</keyword>
<dbReference type="SUPFAM" id="SSF56954">
    <property type="entry name" value="Outer membrane efflux proteins (OEP)"/>
    <property type="match status" value="1"/>
</dbReference>
<evidence type="ECO:0000313" key="9">
    <source>
        <dbReference type="EMBL" id="QTA79135.1"/>
    </source>
</evidence>
<protein>
    <submittedName>
        <fullName evidence="9">Outer membrane efflux protein</fullName>
    </submittedName>
</protein>
<comment type="similarity">
    <text evidence="2">Belongs to the outer membrane factor (OMF) (TC 1.B.17) family.</text>
</comment>
<dbReference type="PANTHER" id="PTHR30026:SF20">
    <property type="entry name" value="OUTER MEMBRANE PROTEIN TOLC"/>
    <property type="match status" value="1"/>
</dbReference>
<dbReference type="InterPro" id="IPR051906">
    <property type="entry name" value="TolC-like"/>
</dbReference>
<keyword evidence="10" id="KW-1185">Reference proteome</keyword>
<dbReference type="KEGG" id="dli:dnl_13890"/>
<dbReference type="PANTHER" id="PTHR30026">
    <property type="entry name" value="OUTER MEMBRANE PROTEIN TOLC"/>
    <property type="match status" value="1"/>
</dbReference>
<keyword evidence="5" id="KW-0812">Transmembrane</keyword>
<keyword evidence="3" id="KW-0813">Transport</keyword>
<proteinExistence type="inferred from homology"/>
<dbReference type="InterPro" id="IPR003423">
    <property type="entry name" value="OMP_efflux"/>
</dbReference>
<evidence type="ECO:0000256" key="8">
    <source>
        <dbReference type="SAM" id="Coils"/>
    </source>
</evidence>
<reference evidence="9" key="1">
    <citation type="journal article" date="2021" name="Microb. Physiol.">
        <title>Proteogenomic Insights into the Physiology of Marine, Sulfate-Reducing, Filamentous Desulfonema limicola and Desulfonema magnum.</title>
        <authorList>
            <person name="Schnaars V."/>
            <person name="Wohlbrand L."/>
            <person name="Scheve S."/>
            <person name="Hinrichs C."/>
            <person name="Reinhardt R."/>
            <person name="Rabus R."/>
        </authorList>
    </citation>
    <scope>NUCLEOTIDE SEQUENCE</scope>
    <source>
        <strain evidence="9">5ac10</strain>
    </source>
</reference>
<evidence type="ECO:0000256" key="2">
    <source>
        <dbReference type="ARBA" id="ARBA00007613"/>
    </source>
</evidence>
<dbReference type="RefSeq" id="WP_207690917.1">
    <property type="nucleotide sequence ID" value="NZ_CP061799.1"/>
</dbReference>
<dbReference type="Proteomes" id="UP000663720">
    <property type="component" value="Chromosome"/>
</dbReference>
<name>A0A975B5G1_9BACT</name>